<feature type="compositionally biased region" description="Basic and acidic residues" evidence="1">
    <location>
        <begin position="225"/>
        <end position="238"/>
    </location>
</feature>
<sequence length="689" mass="75102">MQWLSRSRWMDVEKTVDILSRTSCPAQTALTYANVRVDKSIASLIDHSNAAKLNRAKETRTSAPAALPASSLGPPTPDRASTALATRRRVVAQVLAECSVAFKDHCLQVPSTSAHGPTFNRMNSLAQASEDAFGGGAQHAVAAPSGKNKGAVYVRSQDLGSIFRQVEDAWGAPVVSAASLKLWVSRTGFGKNQALGYKEFLKLCERLIEMDPMEAGSRVGTAKGGGKERGGGGGKEEGGDVPALRYTSSWDHLTYEDMGKMPVSADSEVHFPSTSVSQDDAGDFQARRASTASRGQATGAARSGTGNPGIKSSASVPYLISRRKAAAASLFSYDGDAPDAEHSPARVKPDEMVALVKKQNRDARKRDKRAAPIGHRLFNAVRESVSVEGAHLAKTSQSEIFRKTQSDKEAHWAKMKDVEMKQKMANSLNTKLNVMMKHIAESKVKQIGKEFFTAQYNKSHERKQQEKTAKIQRDAKVERKIHERRRTVAETQGRLAEELAAVDNKKLEALSSLRSRKQTLRRSSVASQGFPGLWKPDPGSPEVKQSRKEKRESNMKYSESLKLMHEIKEERKQMKTVLSTSNIHVDGGDVFVDTGPMADVTGAVGSPTLDLSARPKSRGELLSTSMFSAERIYNKEKLGHPDVPFGSTEKRMDDRMTPATALRSLDSPVTGRETAGRLISSPTPWGTIS</sequence>
<evidence type="ECO:0000313" key="3">
    <source>
        <dbReference type="Proteomes" id="UP001165060"/>
    </source>
</evidence>
<name>A0ABQ6N605_9STRA</name>
<feature type="region of interest" description="Disordered" evidence="1">
    <location>
        <begin position="216"/>
        <end position="242"/>
    </location>
</feature>
<organism evidence="2 3">
    <name type="scientific">Tetraparma gracilis</name>
    <dbReference type="NCBI Taxonomy" id="2962635"/>
    <lineage>
        <taxon>Eukaryota</taxon>
        <taxon>Sar</taxon>
        <taxon>Stramenopiles</taxon>
        <taxon>Ochrophyta</taxon>
        <taxon>Bolidophyceae</taxon>
        <taxon>Parmales</taxon>
        <taxon>Triparmaceae</taxon>
        <taxon>Tetraparma</taxon>
    </lineage>
</organism>
<evidence type="ECO:0000256" key="1">
    <source>
        <dbReference type="SAM" id="MobiDB-lite"/>
    </source>
</evidence>
<reference evidence="2 3" key="1">
    <citation type="journal article" date="2023" name="Commun. Biol.">
        <title>Genome analysis of Parmales, the sister group of diatoms, reveals the evolutionary specialization of diatoms from phago-mixotrophs to photoautotrophs.</title>
        <authorList>
            <person name="Ban H."/>
            <person name="Sato S."/>
            <person name="Yoshikawa S."/>
            <person name="Yamada K."/>
            <person name="Nakamura Y."/>
            <person name="Ichinomiya M."/>
            <person name="Sato N."/>
            <person name="Blanc-Mathieu R."/>
            <person name="Endo H."/>
            <person name="Kuwata A."/>
            <person name="Ogata H."/>
        </authorList>
    </citation>
    <scope>NUCLEOTIDE SEQUENCE [LARGE SCALE GENOMIC DNA]</scope>
</reference>
<feature type="region of interest" description="Disordered" evidence="1">
    <location>
        <begin position="516"/>
        <end position="555"/>
    </location>
</feature>
<accession>A0ABQ6N605</accession>
<feature type="region of interest" description="Disordered" evidence="1">
    <location>
        <begin position="54"/>
        <end position="80"/>
    </location>
</feature>
<comment type="caution">
    <text evidence="2">The sequence shown here is derived from an EMBL/GenBank/DDBJ whole genome shotgun (WGS) entry which is preliminary data.</text>
</comment>
<protein>
    <submittedName>
        <fullName evidence="2">Uncharacterized protein</fullName>
    </submittedName>
</protein>
<feature type="compositionally biased region" description="Low complexity" evidence="1">
    <location>
        <begin position="61"/>
        <end position="73"/>
    </location>
</feature>
<dbReference type="EMBL" id="BRYB01002198">
    <property type="protein sequence ID" value="GMI41056.1"/>
    <property type="molecule type" value="Genomic_DNA"/>
</dbReference>
<feature type="region of interest" description="Disordered" evidence="1">
    <location>
        <begin position="269"/>
        <end position="312"/>
    </location>
</feature>
<gene>
    <name evidence="2" type="ORF">TeGR_g2278</name>
</gene>
<proteinExistence type="predicted"/>
<feature type="compositionally biased region" description="Basic and acidic residues" evidence="1">
    <location>
        <begin position="544"/>
        <end position="554"/>
    </location>
</feature>
<feature type="region of interest" description="Disordered" evidence="1">
    <location>
        <begin position="661"/>
        <end position="689"/>
    </location>
</feature>
<dbReference type="Proteomes" id="UP001165060">
    <property type="component" value="Unassembled WGS sequence"/>
</dbReference>
<feature type="compositionally biased region" description="Polar residues" evidence="1">
    <location>
        <begin position="680"/>
        <end position="689"/>
    </location>
</feature>
<evidence type="ECO:0000313" key="2">
    <source>
        <dbReference type="EMBL" id="GMI41056.1"/>
    </source>
</evidence>
<keyword evidence="3" id="KW-1185">Reference proteome</keyword>